<keyword evidence="1" id="KW-0812">Transmembrane</keyword>
<protein>
    <submittedName>
        <fullName evidence="2">Gx transporter family protein</fullName>
    </submittedName>
</protein>
<evidence type="ECO:0000313" key="2">
    <source>
        <dbReference type="EMBL" id="MBC5580234.1"/>
    </source>
</evidence>
<keyword evidence="3" id="KW-1185">Reference proteome</keyword>
<evidence type="ECO:0000256" key="1">
    <source>
        <dbReference type="SAM" id="Phobius"/>
    </source>
</evidence>
<dbReference type="EMBL" id="JACONZ010000001">
    <property type="protein sequence ID" value="MBC5580234.1"/>
    <property type="molecule type" value="Genomic_DNA"/>
</dbReference>
<feature type="transmembrane region" description="Helical" evidence="1">
    <location>
        <begin position="95"/>
        <end position="119"/>
    </location>
</feature>
<organism evidence="2 3">
    <name type="scientific">Anaerofilum hominis</name>
    <dbReference type="NCBI Taxonomy" id="2763016"/>
    <lineage>
        <taxon>Bacteria</taxon>
        <taxon>Bacillati</taxon>
        <taxon>Bacillota</taxon>
        <taxon>Clostridia</taxon>
        <taxon>Eubacteriales</taxon>
        <taxon>Oscillospiraceae</taxon>
        <taxon>Anaerofilum</taxon>
    </lineage>
</organism>
<keyword evidence="1" id="KW-1133">Transmembrane helix</keyword>
<dbReference type="Gene3D" id="1.10.1760.20">
    <property type="match status" value="1"/>
</dbReference>
<dbReference type="InterPro" id="IPR014535">
    <property type="entry name" value="Hpre_diP_synt_I"/>
</dbReference>
<proteinExistence type="predicted"/>
<dbReference type="Pfam" id="PF07456">
    <property type="entry name" value="Hpre_diP_synt_I"/>
    <property type="match status" value="1"/>
</dbReference>
<gene>
    <name evidence="2" type="ORF">H8S23_01805</name>
</gene>
<accession>A0A923I5N5</accession>
<reference evidence="2" key="1">
    <citation type="submission" date="2020-08" db="EMBL/GenBank/DDBJ databases">
        <title>Genome public.</title>
        <authorList>
            <person name="Liu C."/>
            <person name="Sun Q."/>
        </authorList>
    </citation>
    <scope>NUCLEOTIDE SEQUENCE</scope>
    <source>
        <strain evidence="2">BX8</strain>
    </source>
</reference>
<feature type="transmembrane region" description="Helical" evidence="1">
    <location>
        <begin position="126"/>
        <end position="150"/>
    </location>
</feature>
<sequence length="170" mass="17805">MGGMLFALAVLLSFVEGMAAPALGLPPGVKPGLANIVVMYALFFLGRGQALTLVLLKSFFAMLTRGLSAGALSLAGGLLSLAVMLLLLLPKEKPSYLVLSVAGAVAHNMGQLLMASLWLKTAFSLAYAPVLIVSGIGMGAVTSISLRLLLPALQRAGLMRQKERDDPDRR</sequence>
<dbReference type="PIRSF" id="PIRSF027391">
    <property type="entry name" value="Hpre_diP_synt_I"/>
    <property type="match status" value="1"/>
</dbReference>
<keyword evidence="1" id="KW-0472">Membrane</keyword>
<dbReference type="InterPro" id="IPR010898">
    <property type="entry name" value="Hpre_diP_synth_I"/>
</dbReference>
<feature type="transmembrane region" description="Helical" evidence="1">
    <location>
        <begin position="34"/>
        <end position="56"/>
    </location>
</feature>
<name>A0A923I5N5_9FIRM</name>
<dbReference type="AlphaFoldDB" id="A0A923I5N5"/>
<comment type="caution">
    <text evidence="2">The sequence shown here is derived from an EMBL/GenBank/DDBJ whole genome shotgun (WGS) entry which is preliminary data.</text>
</comment>
<feature type="transmembrane region" description="Helical" evidence="1">
    <location>
        <begin position="68"/>
        <end position="89"/>
    </location>
</feature>
<dbReference type="Proteomes" id="UP000659630">
    <property type="component" value="Unassembled WGS sequence"/>
</dbReference>
<evidence type="ECO:0000313" key="3">
    <source>
        <dbReference type="Proteomes" id="UP000659630"/>
    </source>
</evidence>